<feature type="chain" id="PRO_5028289016" evidence="5">
    <location>
        <begin position="19"/>
        <end position="1094"/>
    </location>
</feature>
<feature type="domain" description="Ig-like" evidence="6">
    <location>
        <begin position="115"/>
        <end position="206"/>
    </location>
</feature>
<gene>
    <name evidence="8" type="primary">LOC113065145</name>
</gene>
<name>A0A6P6M6F5_CARAU</name>
<dbReference type="RefSeq" id="XP_026092144.1">
    <property type="nucleotide sequence ID" value="XM_026236359.1"/>
</dbReference>
<feature type="domain" description="Ig-like" evidence="6">
    <location>
        <begin position="217"/>
        <end position="303"/>
    </location>
</feature>
<feature type="domain" description="Ig-like" evidence="6">
    <location>
        <begin position="878"/>
        <end position="964"/>
    </location>
</feature>
<dbReference type="SMART" id="SM00409">
    <property type="entry name" value="IG"/>
    <property type="match status" value="10"/>
</dbReference>
<dbReference type="GO" id="GO:0007166">
    <property type="term" value="P:cell surface receptor signaling pathway"/>
    <property type="evidence" value="ECO:0007669"/>
    <property type="project" value="TreeGrafter"/>
</dbReference>
<feature type="region of interest" description="Disordered" evidence="3">
    <location>
        <begin position="1016"/>
        <end position="1036"/>
    </location>
</feature>
<dbReference type="GO" id="GO:0004888">
    <property type="term" value="F:transmembrane signaling receptor activity"/>
    <property type="evidence" value="ECO:0007669"/>
    <property type="project" value="TreeGrafter"/>
</dbReference>
<evidence type="ECO:0000256" key="4">
    <source>
        <dbReference type="SAM" id="Phobius"/>
    </source>
</evidence>
<protein>
    <submittedName>
        <fullName evidence="8">Fc receptor-like protein 5 isoform X5</fullName>
    </submittedName>
</protein>
<feature type="transmembrane region" description="Helical" evidence="4">
    <location>
        <begin position="978"/>
        <end position="998"/>
    </location>
</feature>
<dbReference type="GO" id="GO:0009897">
    <property type="term" value="C:external side of plasma membrane"/>
    <property type="evidence" value="ECO:0007669"/>
    <property type="project" value="TreeGrafter"/>
</dbReference>
<dbReference type="GeneID" id="113065145"/>
<dbReference type="InterPro" id="IPR036179">
    <property type="entry name" value="Ig-like_dom_sf"/>
</dbReference>
<keyword evidence="1 5" id="KW-0732">Signal</keyword>
<dbReference type="PANTHER" id="PTHR11481:SF64">
    <property type="entry name" value="FC RECEPTOR-LIKE PROTEIN 4"/>
    <property type="match status" value="1"/>
</dbReference>
<feature type="domain" description="Ig-like" evidence="6">
    <location>
        <begin position="499"/>
        <end position="590"/>
    </location>
</feature>
<dbReference type="InterPro" id="IPR003599">
    <property type="entry name" value="Ig_sub"/>
</dbReference>
<dbReference type="SMART" id="SM00408">
    <property type="entry name" value="IGc2"/>
    <property type="match status" value="9"/>
</dbReference>
<dbReference type="InterPro" id="IPR003598">
    <property type="entry name" value="Ig_sub2"/>
</dbReference>
<organism evidence="7 8">
    <name type="scientific">Carassius auratus</name>
    <name type="common">Goldfish</name>
    <dbReference type="NCBI Taxonomy" id="7957"/>
    <lineage>
        <taxon>Eukaryota</taxon>
        <taxon>Metazoa</taxon>
        <taxon>Chordata</taxon>
        <taxon>Craniata</taxon>
        <taxon>Vertebrata</taxon>
        <taxon>Euteleostomi</taxon>
        <taxon>Actinopterygii</taxon>
        <taxon>Neopterygii</taxon>
        <taxon>Teleostei</taxon>
        <taxon>Ostariophysi</taxon>
        <taxon>Cypriniformes</taxon>
        <taxon>Cyprinidae</taxon>
        <taxon>Cyprininae</taxon>
        <taxon>Carassius</taxon>
    </lineage>
</organism>
<evidence type="ECO:0000313" key="8">
    <source>
        <dbReference type="RefSeq" id="XP_026092144.1"/>
    </source>
</evidence>
<feature type="domain" description="Ig-like" evidence="6">
    <location>
        <begin position="307"/>
        <end position="398"/>
    </location>
</feature>
<keyword evidence="4" id="KW-1133">Transmembrane helix</keyword>
<dbReference type="InterPro" id="IPR050488">
    <property type="entry name" value="Ig_Fc_receptor"/>
</dbReference>
<evidence type="ECO:0000256" key="3">
    <source>
        <dbReference type="SAM" id="MobiDB-lite"/>
    </source>
</evidence>
<sequence>MELSPLPLLLLLISNIFSQHTEENPKATVSIKPAQHVFRGETVTLRCDVYSEGVTSWQYVWYKEGSGRVFSDLQQHTFSPVTESDAGKYFCIGAETGGSRTSLLSDEVTLTVSVPRAVLSVSPQKWLTEGDSVTLICQVNGSSTGWTFSWFTLTLSSDYRYHYDLLSDSSRGAGGNYTVSSADLKHTGVYVCSAERGKPAYNSTISNTQLLWVTENPKARVSIKPAQHVFRGETVTLRCDVYSEGVSSWQYVWYKEGSGRVFSDLQQHTFSPVTESDAGKYFCIGAETGGSRTSRLSDEVTLTVSVPRAVLSVSPQKWLTEGDSVTLICQVNGSSTGWTFSWFTLTLSSDYRYHYDLLSDSSRGAGGNYTVSSADLKHTGVYACSAERGKPAYNSDISNTQLLWVTENPKARVSIKPAQHVFRGETVTLRCDVYSEGVTSWQYVWYKEGSGRVFSDLQQHTFSPVTESDAGKYFCIGAETGGSRTSRLSDEVTLTVSVPRAVLSVSPQKWLTEGDSVTLICQVNGSSTGWTFSWFTLTLSSDNSNHYDLLSDSSRGAGGNYTVSSADLKHTGVYACSAERGKPAFNSTISNTQLLWVTENPKATVSIKPAQHVFRGETVTLRCDVYSEGVTSWQYVWYKEGSGRVFSDLQQHTFSPVTESDAGKYFCYGAERGGSRTSHRSDKVTLTVSVPRAVLSVSPQKWLTEGDSVTLICQVNGSSTGWTFSWFTLTLSSDNSSLYKRLSDSSRGAGGNYTVSSADLKHTGVYACSAERGKPAYNSTISNTQLLWVTGVSPPVSLIVSPSRTQHFTFVSLSLSCEEKSNSGGWRMRRYTDRWGLEDCSSSVWRSQTGSTCTISSTSTEETGVYWCESESGEKTHPVNITVHLNVILESPVHPVTEGETLTLHCLDKYSTPNLTADFYKDGTLIQNNITEMILSTVSKSDEGFYSCKHRVKGESPESWISVTASSRTSGSDALNPVIVGVTAGLTVLIIVILVLLWRYRNNKVSVCLGGRSQSRSRVSQQKNSSQTSEKNQSEDVYTALTSGTAHIYDSLDATRNKEISTDIVSGRTVRKNNQDIEDLNEDDYYNTAKTKYM</sequence>
<feature type="signal peptide" evidence="5">
    <location>
        <begin position="1"/>
        <end position="18"/>
    </location>
</feature>
<evidence type="ECO:0000256" key="5">
    <source>
        <dbReference type="SAM" id="SignalP"/>
    </source>
</evidence>
<dbReference type="InterPro" id="IPR007110">
    <property type="entry name" value="Ig-like_dom"/>
</dbReference>
<accession>A0A6P6M6F5</accession>
<evidence type="ECO:0000256" key="2">
    <source>
        <dbReference type="ARBA" id="ARBA00023157"/>
    </source>
</evidence>
<feature type="domain" description="Ig-like" evidence="6">
    <location>
        <begin position="691"/>
        <end position="782"/>
    </location>
</feature>
<keyword evidence="2" id="KW-1015">Disulfide bond</keyword>
<dbReference type="AlphaFoldDB" id="A0A6P6M6F5"/>
<keyword evidence="7" id="KW-1185">Reference proteome</keyword>
<keyword evidence="4" id="KW-0812">Transmembrane</keyword>
<dbReference type="Proteomes" id="UP000515129">
    <property type="component" value="Chromosome 47"/>
</dbReference>
<evidence type="ECO:0000259" key="6">
    <source>
        <dbReference type="PROSITE" id="PS50835"/>
    </source>
</evidence>
<feature type="compositionally biased region" description="Low complexity" evidence="3">
    <location>
        <begin position="1016"/>
        <end position="1027"/>
    </location>
</feature>
<dbReference type="SUPFAM" id="SSF48726">
    <property type="entry name" value="Immunoglobulin"/>
    <property type="match status" value="9"/>
</dbReference>
<feature type="domain" description="Ig-like" evidence="6">
    <location>
        <begin position="25"/>
        <end position="111"/>
    </location>
</feature>
<feature type="domain" description="Ig-like" evidence="6">
    <location>
        <begin position="409"/>
        <end position="495"/>
    </location>
</feature>
<dbReference type="Pfam" id="PF13927">
    <property type="entry name" value="Ig_3"/>
    <property type="match status" value="4"/>
</dbReference>
<dbReference type="InterPro" id="IPR013783">
    <property type="entry name" value="Ig-like_fold"/>
</dbReference>
<dbReference type="PANTHER" id="PTHR11481">
    <property type="entry name" value="IMMUNOGLOBULIN FC RECEPTOR"/>
    <property type="match status" value="1"/>
</dbReference>
<reference evidence="8" key="1">
    <citation type="submission" date="2025-08" db="UniProtKB">
        <authorList>
            <consortium name="RefSeq"/>
        </authorList>
    </citation>
    <scope>IDENTIFICATION</scope>
    <source>
        <strain evidence="8">Wakin</strain>
        <tissue evidence="8">Muscle</tissue>
    </source>
</reference>
<dbReference type="Gene3D" id="2.60.40.10">
    <property type="entry name" value="Immunoglobulins"/>
    <property type="match status" value="10"/>
</dbReference>
<proteinExistence type="predicted"/>
<evidence type="ECO:0000313" key="7">
    <source>
        <dbReference type="Proteomes" id="UP000515129"/>
    </source>
</evidence>
<feature type="domain" description="Ig-like" evidence="6">
    <location>
        <begin position="794"/>
        <end position="873"/>
    </location>
</feature>
<dbReference type="Pfam" id="PF13895">
    <property type="entry name" value="Ig_2"/>
    <property type="match status" value="5"/>
</dbReference>
<dbReference type="PROSITE" id="PS50835">
    <property type="entry name" value="IG_LIKE"/>
    <property type="match status" value="10"/>
</dbReference>
<keyword evidence="4" id="KW-0472">Membrane</keyword>
<dbReference type="GO" id="GO:0006955">
    <property type="term" value="P:immune response"/>
    <property type="evidence" value="ECO:0007669"/>
    <property type="project" value="TreeGrafter"/>
</dbReference>
<evidence type="ECO:0000256" key="1">
    <source>
        <dbReference type="ARBA" id="ARBA00022729"/>
    </source>
</evidence>
<feature type="domain" description="Ig-like" evidence="6">
    <location>
        <begin position="601"/>
        <end position="685"/>
    </location>
</feature>
<dbReference type="FunFam" id="2.60.40.10:FF:001607">
    <property type="entry name" value="Leukocyte immune-type receptor TS32.15 L2.5a"/>
    <property type="match status" value="4"/>
</dbReference>